<dbReference type="InterPro" id="IPR009100">
    <property type="entry name" value="AcylCoA_DH/oxidase_NM_dom_sf"/>
</dbReference>
<evidence type="ECO:0000259" key="8">
    <source>
        <dbReference type="Pfam" id="PF22924"/>
    </source>
</evidence>
<comment type="cofactor">
    <cofactor evidence="1">
        <name>FAD</name>
        <dbReference type="ChEBI" id="CHEBI:57692"/>
    </cofactor>
</comment>
<keyword evidence="5" id="KW-0560">Oxidoreductase</keyword>
<evidence type="ECO:0000256" key="6">
    <source>
        <dbReference type="SAM" id="MobiDB-lite"/>
    </source>
</evidence>
<evidence type="ECO:0000256" key="2">
    <source>
        <dbReference type="ARBA" id="ARBA00006288"/>
    </source>
</evidence>
<dbReference type="KEGG" id="sct:SCAT_p1214"/>
<name>F8JJG8_STREN</name>
<evidence type="ECO:0000313" key="9">
    <source>
        <dbReference type="EMBL" id="AEW98706.1"/>
    </source>
</evidence>
<dbReference type="Pfam" id="PF22924">
    <property type="entry name" value="ACOX_C_alpha1"/>
    <property type="match status" value="1"/>
</dbReference>
<feature type="domain" description="Acyl-CoA oxidase C-terminal" evidence="7">
    <location>
        <begin position="468"/>
        <end position="580"/>
    </location>
</feature>
<dbReference type="PANTHER" id="PTHR10909:SF382">
    <property type="entry name" value="ACYL-COENZYME A OXIDASE"/>
    <property type="match status" value="1"/>
</dbReference>
<feature type="compositionally biased region" description="Pro residues" evidence="6">
    <location>
        <begin position="436"/>
        <end position="445"/>
    </location>
</feature>
<feature type="domain" description="Acyl-CoA oxidase C-alpha1" evidence="8">
    <location>
        <begin position="278"/>
        <end position="431"/>
    </location>
</feature>
<dbReference type="InterPro" id="IPR036250">
    <property type="entry name" value="AcylCo_DH-like_C"/>
</dbReference>
<dbReference type="GO" id="GO:0003997">
    <property type="term" value="F:acyl-CoA oxidase activity"/>
    <property type="evidence" value="ECO:0007669"/>
    <property type="project" value="InterPro"/>
</dbReference>
<dbReference type="PATRIC" id="fig|1003195.11.peg.1174"/>
<evidence type="ECO:0000259" key="7">
    <source>
        <dbReference type="Pfam" id="PF01756"/>
    </source>
</evidence>
<comment type="similarity">
    <text evidence="2">Belongs to the acyl-CoA oxidase family.</text>
</comment>
<evidence type="ECO:0000256" key="5">
    <source>
        <dbReference type="ARBA" id="ARBA00023002"/>
    </source>
</evidence>
<dbReference type="SUPFAM" id="SSF47203">
    <property type="entry name" value="Acyl-CoA dehydrogenase C-terminal domain-like"/>
    <property type="match status" value="2"/>
</dbReference>
<keyword evidence="4" id="KW-0274">FAD</keyword>
<accession>G8XGE8</accession>
<organism evidence="9 10">
    <name type="scientific">Streptantibioticus cattleyicolor (strain ATCC 35852 / DSM 46488 / JCM 4925 / NBRC 14057 / NRRL 8057)</name>
    <name type="common">Streptomyces cattleya</name>
    <dbReference type="NCBI Taxonomy" id="1003195"/>
    <lineage>
        <taxon>Bacteria</taxon>
        <taxon>Bacillati</taxon>
        <taxon>Actinomycetota</taxon>
        <taxon>Actinomycetes</taxon>
        <taxon>Kitasatosporales</taxon>
        <taxon>Streptomycetaceae</taxon>
        <taxon>Streptantibioticus</taxon>
    </lineage>
</organism>
<accession>F8JJG8</accession>
<dbReference type="Gene3D" id="1.20.140.10">
    <property type="entry name" value="Butyryl-CoA Dehydrogenase, subunit A, domain 3"/>
    <property type="match status" value="2"/>
</dbReference>
<dbReference type="HOGENOM" id="CLU_014629_5_0_11"/>
<evidence type="ECO:0000256" key="1">
    <source>
        <dbReference type="ARBA" id="ARBA00001974"/>
    </source>
</evidence>
<dbReference type="PANTHER" id="PTHR10909">
    <property type="entry name" value="ELECTRON TRANSPORT OXIDOREDUCTASE"/>
    <property type="match status" value="1"/>
</dbReference>
<dbReference type="AlphaFoldDB" id="F8JJG8"/>
<dbReference type="OrthoDB" id="1144545at2"/>
<keyword evidence="3" id="KW-0285">Flavoprotein</keyword>
<dbReference type="InterPro" id="IPR055060">
    <property type="entry name" value="ACOX_C_alpha1"/>
</dbReference>
<dbReference type="Gene3D" id="2.40.110.10">
    <property type="entry name" value="Butyryl-CoA Dehydrogenase, subunit A, domain 2"/>
    <property type="match status" value="1"/>
</dbReference>
<keyword evidence="9" id="KW-0614">Plasmid</keyword>
<dbReference type="InterPro" id="IPR012258">
    <property type="entry name" value="Acyl-CoA_oxidase"/>
</dbReference>
<feature type="region of interest" description="Disordered" evidence="6">
    <location>
        <begin position="433"/>
        <end position="455"/>
    </location>
</feature>
<dbReference type="Proteomes" id="UP000007842">
    <property type="component" value="Plasmid pSCATT"/>
</dbReference>
<dbReference type="SUPFAM" id="SSF56645">
    <property type="entry name" value="Acyl-CoA dehydrogenase NM domain-like"/>
    <property type="match status" value="1"/>
</dbReference>
<evidence type="ECO:0000256" key="3">
    <source>
        <dbReference type="ARBA" id="ARBA00022630"/>
    </source>
</evidence>
<dbReference type="InterPro" id="IPR002655">
    <property type="entry name" value="Acyl-CoA_oxidase_C"/>
</dbReference>
<dbReference type="Pfam" id="PF01756">
    <property type="entry name" value="ACOX"/>
    <property type="match status" value="1"/>
</dbReference>
<proteinExistence type="inferred from homology"/>
<dbReference type="EMBL" id="CP003229">
    <property type="protein sequence ID" value="AEW98706.1"/>
    <property type="molecule type" value="Genomic_DNA"/>
</dbReference>
<dbReference type="KEGG" id="scy:SCATT_p05130"/>
<evidence type="ECO:0000313" key="10">
    <source>
        <dbReference type="Proteomes" id="UP000007842"/>
    </source>
</evidence>
<protein>
    <recommendedName>
        <fullName evidence="11">Acyl-coenzyme A oxidase</fullName>
    </recommendedName>
</protein>
<dbReference type="InterPro" id="IPR046373">
    <property type="entry name" value="Acyl-CoA_Oxase/DH_mid-dom_sf"/>
</dbReference>
<dbReference type="RefSeq" id="WP_014151663.1">
    <property type="nucleotide sequence ID" value="NC_016113.1"/>
</dbReference>
<evidence type="ECO:0008006" key="11">
    <source>
        <dbReference type="Google" id="ProtNLM"/>
    </source>
</evidence>
<evidence type="ECO:0000256" key="4">
    <source>
        <dbReference type="ARBA" id="ARBA00022827"/>
    </source>
</evidence>
<geneLocation type="plasmid" evidence="9 10">
    <name>pSCATT</name>
</geneLocation>
<reference evidence="10" key="1">
    <citation type="submission" date="2011-12" db="EMBL/GenBank/DDBJ databases">
        <title>Complete genome sequence of Streptomyces cattleya strain DSM 46488.</title>
        <authorList>
            <person name="Ou H.-Y."/>
            <person name="Li P."/>
            <person name="Zhao C."/>
            <person name="O'Hagan D."/>
            <person name="Deng Z."/>
        </authorList>
    </citation>
    <scope>NUCLEOTIDE SEQUENCE [LARGE SCALE GENOMIC DNA]</scope>
    <source>
        <strain evidence="10">ATCC 35852 / DSM 46488 / JCM 4925 / NBRC 14057 / NRRL 8057</strain>
        <plasmid evidence="10">Plasmid pSCATT</plasmid>
    </source>
</reference>
<dbReference type="GO" id="GO:0055088">
    <property type="term" value="P:lipid homeostasis"/>
    <property type="evidence" value="ECO:0007669"/>
    <property type="project" value="TreeGrafter"/>
</dbReference>
<dbReference type="GO" id="GO:0005504">
    <property type="term" value="F:fatty acid binding"/>
    <property type="evidence" value="ECO:0007669"/>
    <property type="project" value="TreeGrafter"/>
</dbReference>
<sequence length="617" mass="64345">MTPELTAARAELAALAHVGCDPALRTETLAALSADPPCAVRHGGRAQAALLRLAPRLPPAGALLADPHRLADVQAWAAVVDPAVYMALVNHYVLCLGSVTEFGAAAPLQSCVTALQEGAAKGVYLVTEIGRAGSHLGVRTTAVYDAERREFVLTTPDAAAAKFSSVTPHGVRVLAVVIARTVVDGADRGAFPFLVDLTGTDGPAPGVEISGPLQVSALPLEYALIRFRGVRVPAERWLSDRAWLDPVGRLHDPLGSPDARLRRTMSVGQRLWATVPAAMAAMARECAVSALRFSGGRSSRGGPVPGTPLLARRTQQRALFGALAESYALTCAAEAALDVWPATAHGGTGEGGAPSPAAAFSPWVAVDRSLALFKALATEGAARVAAVCRRHCGLAGFLDLNRLAGYHGAARAFTVAGGDNQLIFLDAGRAALTAPDPAPQPPAPAEPGAGHPTVPDAHTWWLRTARAHEQRLAAELRHAVTAHQADGRTGADLWNPLLPRARDLGEATAATMLARCVHDTTDHLTSPELRAALRPLAALFGVAQAQRHAGALVATGVLPPRTLRSLPETADRLCEALLPHLPLLRAGLTTPVPERPVPLVAPDYAGALWDAVRVPCG</sequence>
<keyword evidence="10" id="KW-1185">Reference proteome</keyword>
<dbReference type="GO" id="GO:0071949">
    <property type="term" value="F:FAD binding"/>
    <property type="evidence" value="ECO:0007669"/>
    <property type="project" value="InterPro"/>
</dbReference>
<gene>
    <name evidence="9" type="ordered locus">SCATT_p05130</name>
</gene>
<dbReference type="GO" id="GO:0033540">
    <property type="term" value="P:fatty acid beta-oxidation using acyl-CoA oxidase"/>
    <property type="evidence" value="ECO:0007669"/>
    <property type="project" value="TreeGrafter"/>
</dbReference>